<dbReference type="EMBL" id="KX349291">
    <property type="protein sequence ID" value="AOO11555.1"/>
    <property type="molecule type" value="Genomic_DNA"/>
</dbReference>
<sequence>MAKSTKKFNPDVTSKASLIGDDYEDYGYKINNAKRHNSRNKSKRKFKDYTEFDD</sequence>
<dbReference type="EMBL" id="KX349297">
    <property type="protein sequence ID" value="AOO12959.1"/>
    <property type="molecule type" value="Genomic_DNA"/>
</dbReference>
<proteinExistence type="predicted"/>
<evidence type="ECO:0000313" key="8">
    <source>
        <dbReference type="Proteomes" id="UP000225786"/>
    </source>
</evidence>
<dbReference type="EMBL" id="KX349292">
    <property type="protein sequence ID" value="AOO11793.1"/>
    <property type="molecule type" value="Genomic_DNA"/>
</dbReference>
<dbReference type="EMBL" id="KX349295">
    <property type="protein sequence ID" value="AOO12494.1"/>
    <property type="molecule type" value="Genomic_DNA"/>
</dbReference>
<organism evidence="1 8">
    <name type="scientific">Cyanophage S-RIM44</name>
    <dbReference type="NCBI Taxonomy" id="1278485"/>
    <lineage>
        <taxon>Viruses</taxon>
        <taxon>Duplodnaviria</taxon>
        <taxon>Heunggongvirae</taxon>
        <taxon>Uroviricota</taxon>
        <taxon>Caudoviricetes</taxon>
        <taxon>Pantevenvirales</taxon>
        <taxon>Kyanoviridae</taxon>
        <taxon>Vellamovirus</taxon>
        <taxon>Vellamovirus rhodeisland44</taxon>
    </lineage>
</organism>
<dbReference type="Proteomes" id="UP000225478">
    <property type="component" value="Segment"/>
</dbReference>
<evidence type="ECO:0000313" key="3">
    <source>
        <dbReference type="EMBL" id="AOO11793.1"/>
    </source>
</evidence>
<dbReference type="Proteomes" id="UP000225178">
    <property type="component" value="Segment"/>
</dbReference>
<protein>
    <submittedName>
        <fullName evidence="1">Uncharacterized protein</fullName>
    </submittedName>
</protein>
<name>A0A127KMZ0_9CAUD</name>
<dbReference type="Proteomes" id="UP000225786">
    <property type="component" value="Segment"/>
</dbReference>
<evidence type="ECO:0000313" key="7">
    <source>
        <dbReference type="Proteomes" id="UP000225178"/>
    </source>
</evidence>
<dbReference type="Proteomes" id="UP000222561">
    <property type="component" value="Segment"/>
</dbReference>
<dbReference type="EMBL" id="KU594607">
    <property type="protein sequence ID" value="AMO43321.1"/>
    <property type="molecule type" value="Genomic_DNA"/>
</dbReference>
<evidence type="ECO:0000313" key="4">
    <source>
        <dbReference type="EMBL" id="AOO12494.1"/>
    </source>
</evidence>
<reference evidence="6 7" key="1">
    <citation type="journal article" date="2016" name="Environ. Microbiol.">
        <title>Genomic diversification of marine cyanophages into stable ecotypes.</title>
        <authorList>
            <person name="Marston M.F."/>
            <person name="Martiny J.B."/>
        </authorList>
    </citation>
    <scope>NUCLEOTIDE SEQUENCE [LARGE SCALE GENOMIC DNA]</scope>
    <source>
        <strain evidence="2">ES_42_0910</strain>
        <strain evidence="3">Np_05_0604</strain>
        <strain evidence="4">Sn_08_0709</strain>
        <strain evidence="5">W2_10_0709</strain>
    </source>
</reference>
<accession>A0A127KMZ0</accession>
<evidence type="ECO:0000313" key="6">
    <source>
        <dbReference type="Proteomes" id="UP000222561"/>
    </source>
</evidence>
<evidence type="ECO:0000313" key="2">
    <source>
        <dbReference type="EMBL" id="AOO11555.1"/>
    </source>
</evidence>
<reference evidence="1 8" key="2">
    <citation type="submission" date="2016-01" db="EMBL/GenBank/DDBJ databases">
        <title>The genomic content and context of auxiliary metabolic genes in marine cyanophages.</title>
        <authorList>
            <person name="Marston M.F."/>
            <person name="Martiny J.B.H."/>
            <person name="Crummett L.T."/>
        </authorList>
    </citation>
    <scope>NUCLEOTIDE SEQUENCE [LARGE SCALE GENOMIC DNA]</scope>
    <source>
        <strain evidence="1">W2_07_0710</strain>
    </source>
</reference>
<gene>
    <name evidence="2" type="ORF">ES420910_074</name>
    <name evidence="3" type="ORF">Np050604_077</name>
    <name evidence="4" type="ORF">Sn080709_077</name>
    <name evidence="5" type="ORF">W2100709_077</name>
    <name evidence="1" type="ORF">W270710_077</name>
</gene>
<dbReference type="Proteomes" id="UP000225402">
    <property type="component" value="Segment"/>
</dbReference>
<evidence type="ECO:0000313" key="1">
    <source>
        <dbReference type="EMBL" id="AMO43321.1"/>
    </source>
</evidence>
<evidence type="ECO:0000313" key="5">
    <source>
        <dbReference type="EMBL" id="AOO12959.1"/>
    </source>
</evidence>